<dbReference type="EMBL" id="MCFL01000072">
    <property type="protein sequence ID" value="ORZ30921.1"/>
    <property type="molecule type" value="Genomic_DNA"/>
</dbReference>
<accession>A0A1Y2HAG9</accession>
<dbReference type="AlphaFoldDB" id="A0A1Y2HAG9"/>
<protein>
    <submittedName>
        <fullName evidence="2">Uncharacterized protein</fullName>
    </submittedName>
</protein>
<organism evidence="2 3">
    <name type="scientific">Catenaria anguillulae PL171</name>
    <dbReference type="NCBI Taxonomy" id="765915"/>
    <lineage>
        <taxon>Eukaryota</taxon>
        <taxon>Fungi</taxon>
        <taxon>Fungi incertae sedis</taxon>
        <taxon>Blastocladiomycota</taxon>
        <taxon>Blastocladiomycetes</taxon>
        <taxon>Blastocladiales</taxon>
        <taxon>Catenariaceae</taxon>
        <taxon>Catenaria</taxon>
    </lineage>
</organism>
<comment type="caution">
    <text evidence="2">The sequence shown here is derived from an EMBL/GenBank/DDBJ whole genome shotgun (WGS) entry which is preliminary data.</text>
</comment>
<evidence type="ECO:0000256" key="1">
    <source>
        <dbReference type="SAM" id="MobiDB-lite"/>
    </source>
</evidence>
<evidence type="ECO:0000313" key="2">
    <source>
        <dbReference type="EMBL" id="ORZ30921.1"/>
    </source>
</evidence>
<dbReference type="Proteomes" id="UP000193411">
    <property type="component" value="Unassembled WGS sequence"/>
</dbReference>
<feature type="region of interest" description="Disordered" evidence="1">
    <location>
        <begin position="125"/>
        <end position="189"/>
    </location>
</feature>
<feature type="compositionally biased region" description="Low complexity" evidence="1">
    <location>
        <begin position="79"/>
        <end position="90"/>
    </location>
</feature>
<proteinExistence type="predicted"/>
<feature type="compositionally biased region" description="Low complexity" evidence="1">
    <location>
        <begin position="1"/>
        <end position="63"/>
    </location>
</feature>
<gene>
    <name evidence="2" type="ORF">BCR44DRAFT_1287660</name>
</gene>
<name>A0A1Y2HAG9_9FUNG</name>
<evidence type="ECO:0000313" key="3">
    <source>
        <dbReference type="Proteomes" id="UP000193411"/>
    </source>
</evidence>
<keyword evidence="3" id="KW-1185">Reference proteome</keyword>
<reference evidence="2 3" key="1">
    <citation type="submission" date="2016-07" db="EMBL/GenBank/DDBJ databases">
        <title>Pervasive Adenine N6-methylation of Active Genes in Fungi.</title>
        <authorList>
            <consortium name="DOE Joint Genome Institute"/>
            <person name="Mondo S.J."/>
            <person name="Dannebaum R.O."/>
            <person name="Kuo R.C."/>
            <person name="Labutti K."/>
            <person name="Haridas S."/>
            <person name="Kuo A."/>
            <person name="Salamov A."/>
            <person name="Ahrendt S.R."/>
            <person name="Lipzen A."/>
            <person name="Sullivan W."/>
            <person name="Andreopoulos W.B."/>
            <person name="Clum A."/>
            <person name="Lindquist E."/>
            <person name="Daum C."/>
            <person name="Ramamoorthy G.K."/>
            <person name="Gryganskyi A."/>
            <person name="Culley D."/>
            <person name="Magnuson J.K."/>
            <person name="James T.Y."/>
            <person name="O'Malley M.A."/>
            <person name="Stajich J.E."/>
            <person name="Spatafora J.W."/>
            <person name="Visel A."/>
            <person name="Grigoriev I.V."/>
        </authorList>
    </citation>
    <scope>NUCLEOTIDE SEQUENCE [LARGE SCALE GENOMIC DNA]</scope>
    <source>
        <strain evidence="2 3">PL171</strain>
    </source>
</reference>
<sequence length="189" mass="18906">MLAHSPRSSIMSSSSTDDFSGRRPSSSSAGSVPMSAISRTRTLSSASAAAAAAAAAGVTAAGTPNNGVSPPKSSPLAVSEPRSLESQEPEPSSPLPSAPSNRASIMSGYQKFDSLTRGSMAWVSVPSGLQSPVSPAPPVRPPSDAKTNIRGGAPAPAVTGQVLGSLKDQIIPSPSTGVEFATTPPEQRA</sequence>
<feature type="region of interest" description="Disordered" evidence="1">
    <location>
        <begin position="1"/>
        <end position="106"/>
    </location>
</feature>